<dbReference type="GO" id="GO:0016846">
    <property type="term" value="F:carbon-sulfur lyase activity"/>
    <property type="evidence" value="ECO:0007669"/>
    <property type="project" value="InterPro"/>
</dbReference>
<dbReference type="SUPFAM" id="SSF51316">
    <property type="entry name" value="Mss4-like"/>
    <property type="match status" value="1"/>
</dbReference>
<name>A0A1H9ZNX2_9BACT</name>
<comment type="similarity">
    <text evidence="1">Belongs to the Gfa family.</text>
</comment>
<keyword evidence="3" id="KW-0862">Zinc</keyword>
<gene>
    <name evidence="5" type="ORF">SAMN05444285_102218</name>
</gene>
<keyword evidence="2" id="KW-0479">Metal-binding</keyword>
<dbReference type="AlphaFoldDB" id="A0A1H9ZNX2"/>
<organism evidence="5 6">
    <name type="scientific">Draconibacterium orientale</name>
    <dbReference type="NCBI Taxonomy" id="1168034"/>
    <lineage>
        <taxon>Bacteria</taxon>
        <taxon>Pseudomonadati</taxon>
        <taxon>Bacteroidota</taxon>
        <taxon>Bacteroidia</taxon>
        <taxon>Marinilabiliales</taxon>
        <taxon>Prolixibacteraceae</taxon>
        <taxon>Draconibacterium</taxon>
    </lineage>
</organism>
<evidence type="ECO:0000313" key="5">
    <source>
        <dbReference type="EMBL" id="SES83370.1"/>
    </source>
</evidence>
<dbReference type="GO" id="GO:0046872">
    <property type="term" value="F:metal ion binding"/>
    <property type="evidence" value="ECO:0007669"/>
    <property type="project" value="UniProtKB-KW"/>
</dbReference>
<accession>A0A1H9ZNX2</accession>
<feature type="domain" description="CENP-V/GFA" evidence="4">
    <location>
        <begin position="3"/>
        <end position="44"/>
    </location>
</feature>
<proteinExistence type="inferred from homology"/>
<evidence type="ECO:0000256" key="2">
    <source>
        <dbReference type="ARBA" id="ARBA00022723"/>
    </source>
</evidence>
<sequence length="44" mass="4940">MEYQGSCLCKGVQFKINGDFESFYLCHCSYCRKDTGSAHAANLL</sequence>
<dbReference type="EMBL" id="FOHT01000002">
    <property type="protein sequence ID" value="SES83370.1"/>
    <property type="molecule type" value="Genomic_DNA"/>
</dbReference>
<dbReference type="PROSITE" id="PS51891">
    <property type="entry name" value="CENP_V_GFA"/>
    <property type="match status" value="1"/>
</dbReference>
<dbReference type="Pfam" id="PF04828">
    <property type="entry name" value="GFA"/>
    <property type="match status" value="1"/>
</dbReference>
<reference evidence="5 6" key="1">
    <citation type="submission" date="2016-10" db="EMBL/GenBank/DDBJ databases">
        <authorList>
            <person name="de Groot N.N."/>
        </authorList>
    </citation>
    <scope>NUCLEOTIDE SEQUENCE [LARGE SCALE GENOMIC DNA]</scope>
    <source>
        <strain evidence="5 6">DSM 25947</strain>
    </source>
</reference>
<evidence type="ECO:0000259" key="4">
    <source>
        <dbReference type="PROSITE" id="PS51891"/>
    </source>
</evidence>
<dbReference type="InterPro" id="IPR011057">
    <property type="entry name" value="Mss4-like_sf"/>
</dbReference>
<evidence type="ECO:0000256" key="3">
    <source>
        <dbReference type="ARBA" id="ARBA00022833"/>
    </source>
</evidence>
<dbReference type="Gene3D" id="3.90.1590.10">
    <property type="entry name" value="glutathione-dependent formaldehyde- activating enzyme (gfa)"/>
    <property type="match status" value="1"/>
</dbReference>
<evidence type="ECO:0000313" key="6">
    <source>
        <dbReference type="Proteomes" id="UP000181981"/>
    </source>
</evidence>
<dbReference type="InterPro" id="IPR006913">
    <property type="entry name" value="CENP-V/GFA"/>
</dbReference>
<protein>
    <recommendedName>
        <fullName evidence="4">CENP-V/GFA domain-containing protein</fullName>
    </recommendedName>
</protein>
<evidence type="ECO:0000256" key="1">
    <source>
        <dbReference type="ARBA" id="ARBA00005495"/>
    </source>
</evidence>
<dbReference type="Proteomes" id="UP000181981">
    <property type="component" value="Unassembled WGS sequence"/>
</dbReference>